<proteinExistence type="predicted"/>
<accession>A0ABZ1IBV8</accession>
<organism evidence="2 3">
    <name type="scientific">Amycolatopsis rhabdoformis</name>
    <dbReference type="NCBI Taxonomy" id="1448059"/>
    <lineage>
        <taxon>Bacteria</taxon>
        <taxon>Bacillati</taxon>
        <taxon>Actinomycetota</taxon>
        <taxon>Actinomycetes</taxon>
        <taxon>Pseudonocardiales</taxon>
        <taxon>Pseudonocardiaceae</taxon>
        <taxon>Amycolatopsis</taxon>
    </lineage>
</organism>
<evidence type="ECO:0000256" key="1">
    <source>
        <dbReference type="SAM" id="Phobius"/>
    </source>
</evidence>
<gene>
    <name evidence="2" type="ORF">VSH64_07565</name>
</gene>
<reference evidence="2 3" key="1">
    <citation type="journal article" date="2015" name="Int. J. Syst. Evol. Microbiol.">
        <title>Amycolatopsis rhabdoformis sp. nov., an actinomycete isolated from a tropical forest soil.</title>
        <authorList>
            <person name="Souza W.R."/>
            <person name="Silva R.E."/>
            <person name="Goodfellow M."/>
            <person name="Busarakam K."/>
            <person name="Figueiro F.S."/>
            <person name="Ferreira D."/>
            <person name="Rodrigues-Filho E."/>
            <person name="Moraes L.A.B."/>
            <person name="Zucchi T.D."/>
        </authorList>
    </citation>
    <scope>NUCLEOTIDE SEQUENCE [LARGE SCALE GENOMIC DNA]</scope>
    <source>
        <strain evidence="2 3">NCIMB 14900</strain>
    </source>
</reference>
<keyword evidence="1" id="KW-0812">Transmembrane</keyword>
<dbReference type="Proteomes" id="UP001330812">
    <property type="component" value="Chromosome"/>
</dbReference>
<keyword evidence="3" id="KW-1185">Reference proteome</keyword>
<name>A0ABZ1IBV8_9PSEU</name>
<protein>
    <submittedName>
        <fullName evidence="2">Uncharacterized protein</fullName>
    </submittedName>
</protein>
<sequence>MRTVLCFVLPIEQIVVLSPVLLFGTLTVIYFGAKLYLARARD</sequence>
<keyword evidence="1" id="KW-1133">Transmembrane helix</keyword>
<dbReference type="RefSeq" id="WP_326834774.1">
    <property type="nucleotide sequence ID" value="NZ_CP142149.1"/>
</dbReference>
<evidence type="ECO:0000313" key="3">
    <source>
        <dbReference type="Proteomes" id="UP001330812"/>
    </source>
</evidence>
<dbReference type="EMBL" id="CP142149">
    <property type="protein sequence ID" value="WSE31966.1"/>
    <property type="molecule type" value="Genomic_DNA"/>
</dbReference>
<feature type="transmembrane region" description="Helical" evidence="1">
    <location>
        <begin position="14"/>
        <end position="37"/>
    </location>
</feature>
<keyword evidence="1" id="KW-0472">Membrane</keyword>
<evidence type="ECO:0000313" key="2">
    <source>
        <dbReference type="EMBL" id="WSE31966.1"/>
    </source>
</evidence>